<dbReference type="AlphaFoldDB" id="A0A0Q0IF84"/>
<dbReference type="EMBL" id="RBPX01000241">
    <property type="protein sequence ID" value="RMO62789.1"/>
    <property type="molecule type" value="Genomic_DNA"/>
</dbReference>
<feature type="chain" id="PRO_5043128989" description="Protein FlhE" evidence="1">
    <location>
        <begin position="30"/>
        <end position="155"/>
    </location>
</feature>
<gene>
    <name evidence="2" type="ORF">ALQ37_04327</name>
</gene>
<proteinExistence type="predicted"/>
<organism evidence="2 3">
    <name type="scientific">Pseudomonas syringae pv. aptata</name>
    <dbReference type="NCBI Taxonomy" id="83167"/>
    <lineage>
        <taxon>Bacteria</taxon>
        <taxon>Pseudomonadati</taxon>
        <taxon>Pseudomonadota</taxon>
        <taxon>Gammaproteobacteria</taxon>
        <taxon>Pseudomonadales</taxon>
        <taxon>Pseudomonadaceae</taxon>
        <taxon>Pseudomonas</taxon>
        <taxon>Pseudomonas syringae</taxon>
    </lineage>
</organism>
<comment type="caution">
    <text evidence="2">The sequence shown here is derived from an EMBL/GenBank/DDBJ whole genome shotgun (WGS) entry which is preliminary data.</text>
</comment>
<name>A0A0Q0IF84_PSEAP</name>
<keyword evidence="1" id="KW-0732">Signal</keyword>
<sequence length="155" mass="17007">MNLIYKYWSTPMKKIAPLLVLLVSAASQAGDYSVTTTRTPTFINGPGHSAFSRHQLRLADYPRGAANNSRLQKISWTATSFPESTGEQAKICFRRGGVHESSCIQIDPGMPGDTDQFNSLGFSYASDVLIKHQAVNGPWQSKPAGPETVTFHLTY</sequence>
<evidence type="ECO:0008006" key="4">
    <source>
        <dbReference type="Google" id="ProtNLM"/>
    </source>
</evidence>
<reference evidence="2 3" key="1">
    <citation type="submission" date="2018-08" db="EMBL/GenBank/DDBJ databases">
        <title>Recombination of ecologically and evolutionarily significant loci maintains genetic cohesion in the Pseudomonas syringae species complex.</title>
        <authorList>
            <person name="Dillon M."/>
            <person name="Thakur S."/>
            <person name="Almeida R.N.D."/>
            <person name="Weir B.S."/>
            <person name="Guttman D.S."/>
        </authorList>
    </citation>
    <scope>NUCLEOTIDE SEQUENCE [LARGE SCALE GENOMIC DNA]</scope>
    <source>
        <strain evidence="2 3">ICMP 4388</strain>
    </source>
</reference>
<accession>A0A0Q0IF84</accession>
<evidence type="ECO:0000256" key="1">
    <source>
        <dbReference type="SAM" id="SignalP"/>
    </source>
</evidence>
<dbReference type="Proteomes" id="UP000274541">
    <property type="component" value="Unassembled WGS sequence"/>
</dbReference>
<feature type="signal peptide" evidence="1">
    <location>
        <begin position="1"/>
        <end position="29"/>
    </location>
</feature>
<evidence type="ECO:0000313" key="2">
    <source>
        <dbReference type="EMBL" id="RMO62789.1"/>
    </source>
</evidence>
<evidence type="ECO:0000313" key="3">
    <source>
        <dbReference type="Proteomes" id="UP000274541"/>
    </source>
</evidence>
<protein>
    <recommendedName>
        <fullName evidence="4">Protein FlhE</fullName>
    </recommendedName>
</protein>